<keyword evidence="1" id="KW-0677">Repeat</keyword>
<feature type="repeat" description="Cell wall-binding" evidence="2">
    <location>
        <begin position="210"/>
        <end position="230"/>
    </location>
</feature>
<evidence type="ECO:0008006" key="6">
    <source>
        <dbReference type="Google" id="ProtNLM"/>
    </source>
</evidence>
<feature type="repeat" description="Cell wall-binding" evidence="2">
    <location>
        <begin position="170"/>
        <end position="189"/>
    </location>
</feature>
<evidence type="ECO:0000313" key="4">
    <source>
        <dbReference type="EMBL" id="EHI57731.1"/>
    </source>
</evidence>
<feature type="repeat" description="Cell wall-binding" evidence="2">
    <location>
        <begin position="190"/>
        <end position="209"/>
    </location>
</feature>
<dbReference type="RefSeq" id="WP_006782212.1">
    <property type="nucleotide sequence ID" value="NZ_CP040506.1"/>
</dbReference>
<dbReference type="EMBL" id="ADLN01000118">
    <property type="protein sequence ID" value="EHI57731.1"/>
    <property type="molecule type" value="Genomic_DNA"/>
</dbReference>
<gene>
    <name evidence="4" type="ORF">HMPREF9473_04221</name>
</gene>
<reference evidence="4 5" key="1">
    <citation type="submission" date="2011-08" db="EMBL/GenBank/DDBJ databases">
        <title>The Genome Sequence of Clostridium hathewayi WAL-18680.</title>
        <authorList>
            <consortium name="The Broad Institute Genome Sequencing Platform"/>
            <person name="Earl A."/>
            <person name="Ward D."/>
            <person name="Feldgarden M."/>
            <person name="Gevers D."/>
            <person name="Finegold S.M."/>
            <person name="Summanen P.H."/>
            <person name="Molitoris D.R."/>
            <person name="Song M."/>
            <person name="Daigneault M."/>
            <person name="Allen-Vercoe E."/>
            <person name="Young S.K."/>
            <person name="Zeng Q."/>
            <person name="Gargeya S."/>
            <person name="Fitzgerald M."/>
            <person name="Haas B."/>
            <person name="Abouelleil A."/>
            <person name="Alvarado L."/>
            <person name="Arachchi H.M."/>
            <person name="Berlin A."/>
            <person name="Brown A."/>
            <person name="Chapman S.B."/>
            <person name="Chen Z."/>
            <person name="Dunbar C."/>
            <person name="Freedman E."/>
            <person name="Gearin G."/>
            <person name="Gellesch M."/>
            <person name="Goldberg J."/>
            <person name="Griggs A."/>
            <person name="Gujja S."/>
            <person name="Heiman D."/>
            <person name="Howarth C."/>
            <person name="Larson L."/>
            <person name="Lui A."/>
            <person name="MacDonald P.J.P."/>
            <person name="Montmayeur A."/>
            <person name="Murphy C."/>
            <person name="Neiman D."/>
            <person name="Pearson M."/>
            <person name="Priest M."/>
            <person name="Roberts A."/>
            <person name="Saif S."/>
            <person name="Shea T."/>
            <person name="Shenoy N."/>
            <person name="Sisk P."/>
            <person name="Stolte C."/>
            <person name="Sykes S."/>
            <person name="Wortman J."/>
            <person name="Nusbaum C."/>
            <person name="Birren B."/>
        </authorList>
    </citation>
    <scope>NUCLEOTIDE SEQUENCE [LARGE SCALE GENOMIC DNA]</scope>
    <source>
        <strain evidence="4 5">WAL-18680</strain>
    </source>
</reference>
<dbReference type="Proteomes" id="UP000005384">
    <property type="component" value="Unassembled WGS sequence"/>
</dbReference>
<dbReference type="PATRIC" id="fig|742737.3.peg.4206"/>
<evidence type="ECO:0000256" key="2">
    <source>
        <dbReference type="PROSITE-ProRule" id="PRU00591"/>
    </source>
</evidence>
<dbReference type="Pfam" id="PF19127">
    <property type="entry name" value="Choline_bind_3"/>
    <property type="match status" value="1"/>
</dbReference>
<evidence type="ECO:0000256" key="3">
    <source>
        <dbReference type="SAM" id="SignalP"/>
    </source>
</evidence>
<evidence type="ECO:0000256" key="1">
    <source>
        <dbReference type="ARBA" id="ARBA00022737"/>
    </source>
</evidence>
<dbReference type="SUPFAM" id="SSF69360">
    <property type="entry name" value="Cell wall binding repeat"/>
    <property type="match status" value="1"/>
</dbReference>
<dbReference type="PROSITE" id="PS51170">
    <property type="entry name" value="CW"/>
    <property type="match status" value="4"/>
</dbReference>
<proteinExistence type="predicted"/>
<dbReference type="InterPro" id="IPR018337">
    <property type="entry name" value="Cell_wall/Cho-bd_repeat"/>
</dbReference>
<dbReference type="AlphaFoldDB" id="G5IL43"/>
<evidence type="ECO:0000313" key="5">
    <source>
        <dbReference type="Proteomes" id="UP000005384"/>
    </source>
</evidence>
<keyword evidence="3" id="KW-0732">Signal</keyword>
<feature type="chain" id="PRO_5003478719" description="Fibronectin type-III domain-containing protein" evidence="3">
    <location>
        <begin position="32"/>
        <end position="249"/>
    </location>
</feature>
<keyword evidence="5" id="KW-1185">Reference proteome</keyword>
<dbReference type="Gene3D" id="2.10.270.10">
    <property type="entry name" value="Cholin Binding"/>
    <property type="match status" value="1"/>
</dbReference>
<feature type="repeat" description="Cell wall-binding" evidence="2">
    <location>
        <begin position="150"/>
        <end position="169"/>
    </location>
</feature>
<protein>
    <recommendedName>
        <fullName evidence="6">Fibronectin type-III domain-containing protein</fullName>
    </recommendedName>
</protein>
<sequence>MRQFESKRVRILMTSVIAALLCMMLALTAFAAQEKYQLGETEKAWWENETTARWRKVDKAKKYQVRLYQDGTSIVRLTVDTTKVDFAKYIEDDSEYYFEVCAYAKDSTQKTGEWVESDSQYVTGRGDTTGRWRTYQQGKKYQMLDNSYVTNQWYLIAGEWYYFNADGYAKTGWADINGAWYYLNADGKMLTGWQQLDGVWYFMRSDGSMATGWVEAKPGEWYYLYTDGKMAANTVIDGCQLNESGLYVQ</sequence>
<name>G5IL43_9FIRM</name>
<dbReference type="HOGENOM" id="CLU_1114630_0_0_9"/>
<feature type="signal peptide" evidence="3">
    <location>
        <begin position="1"/>
        <end position="31"/>
    </location>
</feature>
<dbReference type="OrthoDB" id="1930042at2"/>
<organism evidence="4 5">
    <name type="scientific">Hungatella hathewayi WAL-18680</name>
    <dbReference type="NCBI Taxonomy" id="742737"/>
    <lineage>
        <taxon>Bacteria</taxon>
        <taxon>Bacillati</taxon>
        <taxon>Bacillota</taxon>
        <taxon>Clostridia</taxon>
        <taxon>Lachnospirales</taxon>
        <taxon>Lachnospiraceae</taxon>
        <taxon>Hungatella</taxon>
    </lineage>
</organism>
<accession>G5IL43</accession>
<comment type="caution">
    <text evidence="4">The sequence shown here is derived from an EMBL/GenBank/DDBJ whole genome shotgun (WGS) entry which is preliminary data.</text>
</comment>
<dbReference type="Pfam" id="PF01473">
    <property type="entry name" value="Choline_bind_1"/>
    <property type="match status" value="2"/>
</dbReference>